<dbReference type="SMART" id="SM00382">
    <property type="entry name" value="AAA"/>
    <property type="match status" value="1"/>
</dbReference>
<keyword evidence="3 7" id="KW-0547">Nucleotide-binding</keyword>
<dbReference type="Gene3D" id="2.40.50.100">
    <property type="match status" value="1"/>
</dbReference>
<dbReference type="PROSITE" id="PS00211">
    <property type="entry name" value="ABC_TRANSPORTER_1"/>
    <property type="match status" value="1"/>
</dbReference>
<keyword evidence="2 7" id="KW-1003">Cell membrane</keyword>
<keyword evidence="11" id="KW-1185">Reference proteome</keyword>
<dbReference type="SUPFAM" id="SSF52540">
    <property type="entry name" value="P-loop containing nucleoside triphosphate hydrolases"/>
    <property type="match status" value="1"/>
</dbReference>
<proteinExistence type="inferred from homology"/>
<dbReference type="InterPro" id="IPR027417">
    <property type="entry name" value="P-loop_NTPase"/>
</dbReference>
<feature type="domain" description="ABC transporter" evidence="9">
    <location>
        <begin position="10"/>
        <end position="240"/>
    </location>
</feature>
<keyword evidence="6 7" id="KW-0472">Membrane</keyword>
<dbReference type="InterPro" id="IPR003593">
    <property type="entry name" value="AAA+_ATPase"/>
</dbReference>
<gene>
    <name evidence="7" type="primary">potA</name>
    <name evidence="10" type="ORF">SYYSPA8_32065</name>
</gene>
<evidence type="ECO:0000256" key="2">
    <source>
        <dbReference type="ARBA" id="ARBA00022475"/>
    </source>
</evidence>
<dbReference type="Proteomes" id="UP001291653">
    <property type="component" value="Unassembled WGS sequence"/>
</dbReference>
<comment type="catalytic activity">
    <reaction evidence="7">
        <text>ATP + H2O + polyamine-[polyamine-binding protein]Side 1 = ADP + phosphate + polyamineSide 2 + [polyamine-binding protein]Side 1.</text>
        <dbReference type="EC" id="7.6.2.11"/>
    </reaction>
</comment>
<evidence type="ECO:0000259" key="9">
    <source>
        <dbReference type="PROSITE" id="PS50893"/>
    </source>
</evidence>
<dbReference type="InterPro" id="IPR005893">
    <property type="entry name" value="PotA-like"/>
</dbReference>
<dbReference type="EMBL" id="BSBI01000017">
    <property type="protein sequence ID" value="GLF99032.1"/>
    <property type="molecule type" value="Genomic_DNA"/>
</dbReference>
<dbReference type="GO" id="GO:0005524">
    <property type="term" value="F:ATP binding"/>
    <property type="evidence" value="ECO:0007669"/>
    <property type="project" value="UniProtKB-KW"/>
</dbReference>
<keyword evidence="5 7" id="KW-1278">Translocase</keyword>
<evidence type="ECO:0000256" key="5">
    <source>
        <dbReference type="ARBA" id="ARBA00022967"/>
    </source>
</evidence>
<dbReference type="InterPro" id="IPR013611">
    <property type="entry name" value="Transp-assoc_OB_typ2"/>
</dbReference>
<evidence type="ECO:0000256" key="7">
    <source>
        <dbReference type="RuleBase" id="RU364083"/>
    </source>
</evidence>
<protein>
    <recommendedName>
        <fullName evidence="7">Spermidine/putrescine import ATP-binding protein PotA</fullName>
        <ecNumber evidence="7">7.6.2.11</ecNumber>
    </recommendedName>
</protein>
<sequence>MTETPAGGDVRLVGISKTYPHSASTAVHPLDLTVPQGAFFALLGASGCGKTTTLRMIAGLEDPTTGAVLLGDRDVTRLPPHKRPVNTVFQSYALFPHLTIFENVAFGLRRRGVTSVKKQVAQMLDLVQLGEFAGRRPHQLSGGQQQRVAVARALINHPQVLLLDEPLGALDLKLRRRMQLELKRIQTEVGITFIHVTHDQEEAMTMADTVAVMNGGRVEQLGAPTELYETPRTGFVANFLGTSNLIAATVTGVFGGTVTVTAGGTELKVPADRCATTPSSGGRLLVGIRPEKVSLVHADDAAVAGTVPDGRNRFSGTITSASFLGVSTQYAVATPACGTLEVYVQNTGRDSRLAPGAPVVLHWDPEHAFGLDGTQPDAVEPDPVQPDPVQPDAAASTGERA</sequence>
<feature type="region of interest" description="Disordered" evidence="8">
    <location>
        <begin position="367"/>
        <end position="401"/>
    </location>
</feature>
<accession>A0ABQ5P8Z4</accession>
<evidence type="ECO:0000256" key="4">
    <source>
        <dbReference type="ARBA" id="ARBA00022840"/>
    </source>
</evidence>
<evidence type="ECO:0000256" key="1">
    <source>
        <dbReference type="ARBA" id="ARBA00022448"/>
    </source>
</evidence>
<comment type="subunit">
    <text evidence="7">The complex is composed of two ATP-binding proteins (PotA), two transmembrane proteins (PotB and PotC) and a solute-binding protein (PotD).</text>
</comment>
<comment type="function">
    <text evidence="7">Part of the ABC transporter complex PotABCD involved in spermidine/putrescine import. Responsible for energy coupling to the transport system.</text>
</comment>
<comment type="caution">
    <text evidence="10">The sequence shown here is derived from an EMBL/GenBank/DDBJ whole genome shotgun (WGS) entry which is preliminary data.</text>
</comment>
<dbReference type="Pfam" id="PF08402">
    <property type="entry name" value="TOBE_2"/>
    <property type="match status" value="1"/>
</dbReference>
<dbReference type="InterPro" id="IPR003439">
    <property type="entry name" value="ABC_transporter-like_ATP-bd"/>
</dbReference>
<evidence type="ECO:0000256" key="3">
    <source>
        <dbReference type="ARBA" id="ARBA00022741"/>
    </source>
</evidence>
<dbReference type="PANTHER" id="PTHR42781">
    <property type="entry name" value="SPERMIDINE/PUTRESCINE IMPORT ATP-BINDING PROTEIN POTA"/>
    <property type="match status" value="1"/>
</dbReference>
<dbReference type="SUPFAM" id="SSF50331">
    <property type="entry name" value="MOP-like"/>
    <property type="match status" value="1"/>
</dbReference>
<dbReference type="RefSeq" id="WP_323450981.1">
    <property type="nucleotide sequence ID" value="NZ_BSBI01000017.1"/>
</dbReference>
<name>A0ABQ5P8Z4_9ACTN</name>
<dbReference type="EC" id="7.6.2.11" evidence="7"/>
<evidence type="ECO:0000256" key="6">
    <source>
        <dbReference type="ARBA" id="ARBA00023136"/>
    </source>
</evidence>
<dbReference type="PROSITE" id="PS50893">
    <property type="entry name" value="ABC_TRANSPORTER_2"/>
    <property type="match status" value="1"/>
</dbReference>
<dbReference type="InterPro" id="IPR008995">
    <property type="entry name" value="Mo/tungstate-bd_C_term_dom"/>
</dbReference>
<dbReference type="NCBIfam" id="TIGR01187">
    <property type="entry name" value="potA"/>
    <property type="match status" value="1"/>
</dbReference>
<evidence type="ECO:0000256" key="8">
    <source>
        <dbReference type="SAM" id="MobiDB-lite"/>
    </source>
</evidence>
<dbReference type="Pfam" id="PF00005">
    <property type="entry name" value="ABC_tran"/>
    <property type="match status" value="1"/>
</dbReference>
<evidence type="ECO:0000313" key="10">
    <source>
        <dbReference type="EMBL" id="GLF99032.1"/>
    </source>
</evidence>
<organism evidence="10 11">
    <name type="scientific">Streptomyces yaizuensis</name>
    <dbReference type="NCBI Taxonomy" id="2989713"/>
    <lineage>
        <taxon>Bacteria</taxon>
        <taxon>Bacillati</taxon>
        <taxon>Actinomycetota</taxon>
        <taxon>Actinomycetes</taxon>
        <taxon>Kitasatosporales</taxon>
        <taxon>Streptomycetaceae</taxon>
        <taxon>Streptomyces</taxon>
    </lineage>
</organism>
<evidence type="ECO:0000313" key="11">
    <source>
        <dbReference type="Proteomes" id="UP001291653"/>
    </source>
</evidence>
<dbReference type="InterPro" id="IPR017871">
    <property type="entry name" value="ABC_transporter-like_CS"/>
</dbReference>
<reference evidence="10 11" key="1">
    <citation type="submission" date="2022-10" db="EMBL/GenBank/DDBJ databases">
        <title>Draft genome sequence of Streptomyces sp. YSPA8.</title>
        <authorList>
            <person name="Moriuchi R."/>
            <person name="Dohra H."/>
            <person name="Yamamura H."/>
            <person name="Kodani S."/>
        </authorList>
    </citation>
    <scope>NUCLEOTIDE SEQUENCE [LARGE SCALE GENOMIC DNA]</scope>
    <source>
        <strain evidence="10 11">YSPA8</strain>
    </source>
</reference>
<dbReference type="PANTHER" id="PTHR42781:SF4">
    <property type="entry name" value="SPERMIDINE_PUTRESCINE IMPORT ATP-BINDING PROTEIN POTA"/>
    <property type="match status" value="1"/>
</dbReference>
<dbReference type="Gene3D" id="3.40.50.300">
    <property type="entry name" value="P-loop containing nucleotide triphosphate hydrolases"/>
    <property type="match status" value="1"/>
</dbReference>
<keyword evidence="1 7" id="KW-0813">Transport</keyword>
<keyword evidence="4 7" id="KW-0067">ATP-binding</keyword>
<dbReference type="InterPro" id="IPR050093">
    <property type="entry name" value="ABC_SmlMolc_Importer"/>
</dbReference>
<comment type="similarity">
    <text evidence="7">Belongs to the ABC transporter superfamily. Spermidine/putrescine importer (TC 3.A.1.11.1) family.</text>
</comment>